<evidence type="ECO:0000256" key="7">
    <source>
        <dbReference type="ARBA" id="ARBA00022676"/>
    </source>
</evidence>
<dbReference type="Proteomes" id="UP000835052">
    <property type="component" value="Unassembled WGS sequence"/>
</dbReference>
<evidence type="ECO:0000259" key="23">
    <source>
        <dbReference type="Pfam" id="PF02434"/>
    </source>
</evidence>
<evidence type="ECO:0000256" key="19">
    <source>
        <dbReference type="ARBA" id="ARBA00041226"/>
    </source>
</evidence>
<dbReference type="PANTHER" id="PTHR23033:SF14">
    <property type="entry name" value="GLYCOPROTEIN-N-ACETYLGALACTOSAMINE 3-BETA-GALACTOSYLTRANSFERASE 1-RELATED"/>
    <property type="match status" value="1"/>
</dbReference>
<sequence length="399" mass="45929">MTRFSGGTYLWASENRYVPLFYALSVQGLQVDQSKASFIFFRFCYRPIFFVLFNAQGSDYQAPIEKEQKIHRQFQANSAEYTEDSKHEFSAFQFHGNSSSHGDNTVADAVFHKVRIFCWILTGKQNHKIRARHVKATWARRCNKYLFMSSETDETLPSLNLNISEGREFLWSKTKGAFRYLYDHHLTDYDWFLKADDDTYVVMENLRLLLLSHSPEEPVHFGCKFKAYTKAGYHSGGAGYVLSRAALRKFVNEALPNAAFCSPNPGGAEDAEIGKCLENVGVKAGDSRDDAGMHRFLPFVPAQHVGDGEADSNYWFWKFMYYPMDQGPTCCSPYAIAFHYVDASLMYILEYLFYHLKPYGIDQKLLVDRHETVLKAAYEFSLSQRGRDDFKGNQTSWIT</sequence>
<dbReference type="InterPro" id="IPR026050">
    <property type="entry name" value="C1GALT1/C1GALT1_chp1"/>
</dbReference>
<comment type="function">
    <text evidence="22">Glycosyltransferase that generates the core 1 O-glycan Gal-beta1-3GalNAc-alpha1-Ser/Thr (T antigen), which is a precursor for many extended O-glycans in glycoproteins.</text>
</comment>
<dbReference type="InterPro" id="IPR003378">
    <property type="entry name" value="Fringe-like_glycosylTrfase"/>
</dbReference>
<evidence type="ECO:0000256" key="21">
    <source>
        <dbReference type="ARBA" id="ARBA00043065"/>
    </source>
</evidence>
<reference evidence="24" key="1">
    <citation type="submission" date="2020-10" db="EMBL/GenBank/DDBJ databases">
        <authorList>
            <person name="Kikuchi T."/>
        </authorList>
    </citation>
    <scope>NUCLEOTIDE SEQUENCE</scope>
    <source>
        <strain evidence="24">NKZ352</strain>
    </source>
</reference>
<dbReference type="Gene3D" id="3.90.550.50">
    <property type="match status" value="1"/>
</dbReference>
<dbReference type="Pfam" id="PF02434">
    <property type="entry name" value="Fringe"/>
    <property type="match status" value="1"/>
</dbReference>
<keyword evidence="9" id="KW-0812">Transmembrane</keyword>
<keyword evidence="7" id="KW-0328">Glycosyltransferase</keyword>
<evidence type="ECO:0000256" key="8">
    <source>
        <dbReference type="ARBA" id="ARBA00022679"/>
    </source>
</evidence>
<evidence type="ECO:0000256" key="1">
    <source>
        <dbReference type="ARBA" id="ARBA00001936"/>
    </source>
</evidence>
<protein>
    <recommendedName>
        <fullName evidence="18">Glycoprotein-N-acetylgalactosamine 3-beta-galactosyltransferase 1</fullName>
        <ecNumber evidence="6">2.4.1.122</ecNumber>
    </recommendedName>
    <alternativeName>
        <fullName evidence="20">Core 1 O-glycan T-synthase</fullName>
    </alternativeName>
    <alternativeName>
        <fullName evidence="21">Core 1 UDP-galactose:N-acetylgalactosamine-alpha-R beta 1,3-galactosyltransferase 1</fullName>
    </alternativeName>
    <alternativeName>
        <fullName evidence="19">Core 1 beta1,3-galactosyltransferase 1</fullName>
    </alternativeName>
</protein>
<comment type="pathway">
    <text evidence="3">Protein modification; protein glycosylation.</text>
</comment>
<dbReference type="EC" id="2.4.1.122" evidence="6"/>
<dbReference type="GO" id="GO:0016263">
    <property type="term" value="F:glycoprotein-N-acetylgalactosamine 3-beta-galactosyltransferase activity"/>
    <property type="evidence" value="ECO:0007669"/>
    <property type="project" value="UniProtKB-EC"/>
</dbReference>
<dbReference type="EMBL" id="CAJGYM010000013">
    <property type="protein sequence ID" value="CAD6189956.1"/>
    <property type="molecule type" value="Genomic_DNA"/>
</dbReference>
<evidence type="ECO:0000256" key="10">
    <source>
        <dbReference type="ARBA" id="ARBA00022723"/>
    </source>
</evidence>
<comment type="subunit">
    <text evidence="5">Homodimer; disulfide-linked.</text>
</comment>
<evidence type="ECO:0000256" key="11">
    <source>
        <dbReference type="ARBA" id="ARBA00022741"/>
    </source>
</evidence>
<evidence type="ECO:0000256" key="15">
    <source>
        <dbReference type="ARBA" id="ARBA00023157"/>
    </source>
</evidence>
<evidence type="ECO:0000256" key="22">
    <source>
        <dbReference type="ARBA" id="ARBA00059245"/>
    </source>
</evidence>
<keyword evidence="12" id="KW-0735">Signal-anchor</keyword>
<dbReference type="PANTHER" id="PTHR23033">
    <property type="entry name" value="BETA1,3-GALACTOSYLTRANSFERASE"/>
    <property type="match status" value="1"/>
</dbReference>
<keyword evidence="15" id="KW-1015">Disulfide bond</keyword>
<keyword evidence="8" id="KW-0808">Transferase</keyword>
<gene>
    <name evidence="24" type="ORF">CAUJ_LOCUS5875</name>
</gene>
<dbReference type="OrthoDB" id="414175at2759"/>
<comment type="caution">
    <text evidence="24">The sequence shown here is derived from an EMBL/GenBank/DDBJ whole genome shotgun (WGS) entry which is preliminary data.</text>
</comment>
<evidence type="ECO:0000256" key="3">
    <source>
        <dbReference type="ARBA" id="ARBA00004922"/>
    </source>
</evidence>
<organism evidence="24 25">
    <name type="scientific">Caenorhabditis auriculariae</name>
    <dbReference type="NCBI Taxonomy" id="2777116"/>
    <lineage>
        <taxon>Eukaryota</taxon>
        <taxon>Metazoa</taxon>
        <taxon>Ecdysozoa</taxon>
        <taxon>Nematoda</taxon>
        <taxon>Chromadorea</taxon>
        <taxon>Rhabditida</taxon>
        <taxon>Rhabditina</taxon>
        <taxon>Rhabditomorpha</taxon>
        <taxon>Rhabditoidea</taxon>
        <taxon>Rhabditidae</taxon>
        <taxon>Peloderinae</taxon>
        <taxon>Caenorhabditis</taxon>
    </lineage>
</organism>
<dbReference type="AlphaFoldDB" id="A0A8S1H114"/>
<evidence type="ECO:0000256" key="4">
    <source>
        <dbReference type="ARBA" id="ARBA00006462"/>
    </source>
</evidence>
<keyword evidence="16" id="KW-0325">Glycoprotein</keyword>
<keyword evidence="10" id="KW-0479">Metal-binding</keyword>
<evidence type="ECO:0000256" key="17">
    <source>
        <dbReference type="ARBA" id="ARBA00023211"/>
    </source>
</evidence>
<evidence type="ECO:0000256" key="2">
    <source>
        <dbReference type="ARBA" id="ARBA00004606"/>
    </source>
</evidence>
<dbReference type="GO" id="GO:0016020">
    <property type="term" value="C:membrane"/>
    <property type="evidence" value="ECO:0007669"/>
    <property type="project" value="UniProtKB-SubCell"/>
</dbReference>
<dbReference type="GO" id="GO:0030145">
    <property type="term" value="F:manganese ion binding"/>
    <property type="evidence" value="ECO:0007669"/>
    <property type="project" value="UniProtKB-ARBA"/>
</dbReference>
<evidence type="ECO:0000313" key="25">
    <source>
        <dbReference type="Proteomes" id="UP000835052"/>
    </source>
</evidence>
<dbReference type="GO" id="GO:0000166">
    <property type="term" value="F:nucleotide binding"/>
    <property type="evidence" value="ECO:0007669"/>
    <property type="project" value="UniProtKB-KW"/>
</dbReference>
<keyword evidence="11" id="KW-0547">Nucleotide-binding</keyword>
<evidence type="ECO:0000256" key="20">
    <source>
        <dbReference type="ARBA" id="ARBA00042009"/>
    </source>
</evidence>
<keyword evidence="25" id="KW-1185">Reference proteome</keyword>
<evidence type="ECO:0000256" key="14">
    <source>
        <dbReference type="ARBA" id="ARBA00023136"/>
    </source>
</evidence>
<evidence type="ECO:0000256" key="5">
    <source>
        <dbReference type="ARBA" id="ARBA00011748"/>
    </source>
</evidence>
<comment type="cofactor">
    <cofactor evidence="1">
        <name>Mn(2+)</name>
        <dbReference type="ChEBI" id="CHEBI:29035"/>
    </cofactor>
</comment>
<keyword evidence="13" id="KW-1133">Transmembrane helix</keyword>
<name>A0A8S1H114_9PELO</name>
<evidence type="ECO:0000256" key="13">
    <source>
        <dbReference type="ARBA" id="ARBA00022989"/>
    </source>
</evidence>
<comment type="subcellular location">
    <subcellularLocation>
        <location evidence="2">Membrane</location>
        <topology evidence="2">Single-pass type II membrane protein</topology>
    </subcellularLocation>
</comment>
<feature type="domain" description="Fringe-like glycosyltransferase" evidence="23">
    <location>
        <begin position="115"/>
        <end position="284"/>
    </location>
</feature>
<comment type="similarity">
    <text evidence="4">Belongs to the glycosyltransferase 31 family. Beta3-Gal-T subfamily.</text>
</comment>
<evidence type="ECO:0000256" key="12">
    <source>
        <dbReference type="ARBA" id="ARBA00022968"/>
    </source>
</evidence>
<keyword evidence="14" id="KW-0472">Membrane</keyword>
<evidence type="ECO:0000256" key="16">
    <source>
        <dbReference type="ARBA" id="ARBA00023180"/>
    </source>
</evidence>
<accession>A0A8S1H114</accession>
<dbReference type="FunFam" id="3.90.550.50:FF:000017">
    <property type="entry name" value="Glycoprotein-N-acetylgalactosamine 3-beta-galactosyltransferase 1"/>
    <property type="match status" value="1"/>
</dbReference>
<evidence type="ECO:0000313" key="24">
    <source>
        <dbReference type="EMBL" id="CAD6189956.1"/>
    </source>
</evidence>
<proteinExistence type="inferred from homology"/>
<evidence type="ECO:0000256" key="18">
    <source>
        <dbReference type="ARBA" id="ARBA00040898"/>
    </source>
</evidence>
<keyword evidence="17" id="KW-0464">Manganese</keyword>
<evidence type="ECO:0000256" key="9">
    <source>
        <dbReference type="ARBA" id="ARBA00022692"/>
    </source>
</evidence>
<evidence type="ECO:0000256" key="6">
    <source>
        <dbReference type="ARBA" id="ARBA00012557"/>
    </source>
</evidence>